<dbReference type="SMART" id="SM00086">
    <property type="entry name" value="PAC"/>
    <property type="match status" value="2"/>
</dbReference>
<evidence type="ECO:0000256" key="3">
    <source>
        <dbReference type="SAM" id="Coils"/>
    </source>
</evidence>
<dbReference type="SMART" id="SM00091">
    <property type="entry name" value="PAS"/>
    <property type="match status" value="3"/>
</dbReference>
<evidence type="ECO:0000313" key="7">
    <source>
        <dbReference type="EMBL" id="SNR57392.1"/>
    </source>
</evidence>
<keyword evidence="8" id="KW-1185">Reference proteome</keyword>
<accession>A0A238XFD5</accession>
<keyword evidence="1" id="KW-0805">Transcription regulation</keyword>
<dbReference type="Proteomes" id="UP000198397">
    <property type="component" value="Unassembled WGS sequence"/>
</dbReference>
<evidence type="ECO:0000256" key="2">
    <source>
        <dbReference type="ARBA" id="ARBA00023163"/>
    </source>
</evidence>
<dbReference type="PANTHER" id="PTHR44757:SF2">
    <property type="entry name" value="BIOFILM ARCHITECTURE MAINTENANCE PROTEIN MBAA"/>
    <property type="match status" value="1"/>
</dbReference>
<reference evidence="7 8" key="1">
    <citation type="submission" date="2017-06" db="EMBL/GenBank/DDBJ databases">
        <authorList>
            <person name="Kim H.J."/>
            <person name="Triplett B.A."/>
        </authorList>
    </citation>
    <scope>NUCLEOTIDE SEQUENCE [LARGE SCALE GENOMIC DNA]</scope>
    <source>
        <strain evidence="7 8">DSM 8800</strain>
    </source>
</reference>
<protein>
    <submittedName>
        <fullName evidence="7">PAS domain S-box-containing protein</fullName>
    </submittedName>
</protein>
<proteinExistence type="predicted"/>
<dbReference type="Gene3D" id="3.30.450.20">
    <property type="entry name" value="PAS domain"/>
    <property type="match status" value="3"/>
</dbReference>
<evidence type="ECO:0000313" key="8">
    <source>
        <dbReference type="Proteomes" id="UP000198397"/>
    </source>
</evidence>
<dbReference type="EMBL" id="FZNQ01000017">
    <property type="protein sequence ID" value="SNR57392.1"/>
    <property type="molecule type" value="Genomic_DNA"/>
</dbReference>
<dbReference type="InterPro" id="IPR035965">
    <property type="entry name" value="PAS-like_dom_sf"/>
</dbReference>
<dbReference type="CDD" id="cd00130">
    <property type="entry name" value="PAS"/>
    <property type="match status" value="3"/>
</dbReference>
<keyword evidence="2" id="KW-0804">Transcription</keyword>
<dbReference type="InterPro" id="IPR000014">
    <property type="entry name" value="PAS"/>
</dbReference>
<evidence type="ECO:0000259" key="5">
    <source>
        <dbReference type="PROSITE" id="PS50112"/>
    </source>
</evidence>
<feature type="coiled-coil region" evidence="3">
    <location>
        <begin position="382"/>
        <end position="412"/>
    </location>
</feature>
<dbReference type="InterPro" id="IPR003018">
    <property type="entry name" value="GAF"/>
</dbReference>
<gene>
    <name evidence="7" type="ORF">SAMN06264855_11711</name>
</gene>
<dbReference type="Pfam" id="PF04967">
    <property type="entry name" value="HTH_10"/>
    <property type="match status" value="1"/>
</dbReference>
<sequence>MLRAPTAIIAAEAETGTVVAVNEAATELFGRSRSSLIGVHQTELHPTDTEQQHREGFESVKQGDETLTYADEDPSVSILRRDGTTIPVDVRSTTVTHNGTTYVLGVFQDARDRLARIEQLERQSTAIDISPAGIGLLDADETYSYLNDAHASLFGYDRTDELIGGSWTQFYDDEVVERIRTDILPVVMEVGSWEGELVGRRKDGSAVTHRVELARLPDGGLACVNVDLSDRERMRERLAETRKLVGALMAASDREAAIEVAIEAITDLLNRSLIGYWSFTEDENRLVPLKVSSDSDVIVDEPPRFAPGESLAWEAFDAGEMRYYPNLGDRSDAHNPDTRLGSEIIVPVERDGVLIVGSPMRDDLRTEEREIIGIIARYLEVAIALVDRKRRLEDARERAESERNQLKQIIDTVPQLIFAKNAKGEFILANEAVADAYGTTVSDLIGSTDADYSADPEEVDAFTEDDRHVLETGTRLHRSEETLTDADGNERILETWKIPFDPVDTEERAVLGVANDITDLTGANEELRRQRKLKNLYAVSNSVFQAETVTDAYNACVNAVAGAVTTDEVAIYVQDPEDGALVRRAVAGDADAYHLPERVAAGETAVWQALGASELQWLDAASVIDSRSNGETRGGRETEPADDSGPSGGTAVPTSSVFVTSLDKTSVLIAVVEERNETIEAFFQAVTNQIAAALTQLQQASSLQELSGDVENTQQIADRYQTLWEGVINAIEAVVSARTQSEVFNAVQAFGEHLGDYAHLSTYDPVNELLDVVTASEVGGPAKLYERDEEFPAVIAGKRNTVEHVSDTQPADEAYDEWRSQLLYFGYRESLAAPVSHSGTVYAVVELVSTTVDRFGGPERRAIRAVADVAGKCISALEMPPTDGSPVVFSIECHDPAPLFPELPKGGTISINYVAMTGSDAVHVAGTADGYEDTELREYLIETPGIVIDSVERLSEEQHGIELSITDHESNALGTLQEITTVTNTRITGLRAQPSGGVIRFLTTNSDMIGIVRERLTEEHGSCTLVAKYHPSESSGGQGSPENDAGLTARQQAIMETAFREGYYEDPRKIDGAQLADRFDISSSTLHQHLRAAEAKVIDQFLNR</sequence>
<dbReference type="InterPro" id="IPR052155">
    <property type="entry name" value="Biofilm_reg_signaling"/>
</dbReference>
<dbReference type="PANTHER" id="PTHR44757">
    <property type="entry name" value="DIGUANYLATE CYCLASE DGCP"/>
    <property type="match status" value="1"/>
</dbReference>
<feature type="compositionally biased region" description="Basic and acidic residues" evidence="4">
    <location>
        <begin position="628"/>
        <end position="639"/>
    </location>
</feature>
<dbReference type="InterPro" id="IPR001610">
    <property type="entry name" value="PAC"/>
</dbReference>
<dbReference type="OrthoDB" id="3369at2157"/>
<dbReference type="NCBIfam" id="TIGR00229">
    <property type="entry name" value="sensory_box"/>
    <property type="match status" value="3"/>
</dbReference>
<dbReference type="AlphaFoldDB" id="A0A238XFD5"/>
<dbReference type="Pfam" id="PF08448">
    <property type="entry name" value="PAS_4"/>
    <property type="match status" value="1"/>
</dbReference>
<dbReference type="Pfam" id="PF13185">
    <property type="entry name" value="GAF_2"/>
    <property type="match status" value="1"/>
</dbReference>
<dbReference type="InterPro" id="IPR013656">
    <property type="entry name" value="PAS_4"/>
</dbReference>
<keyword evidence="3" id="KW-0175">Coiled coil</keyword>
<feature type="region of interest" description="Disordered" evidence="4">
    <location>
        <begin position="627"/>
        <end position="655"/>
    </location>
</feature>
<feature type="domain" description="PAC" evidence="6">
    <location>
        <begin position="477"/>
        <end position="529"/>
    </location>
</feature>
<dbReference type="PROSITE" id="PS50112">
    <property type="entry name" value="PAS"/>
    <property type="match status" value="2"/>
</dbReference>
<organism evidence="7 8">
    <name type="scientific">Halorubrum vacuolatum</name>
    <name type="common">Natronobacterium vacuolatum</name>
    <dbReference type="NCBI Taxonomy" id="63740"/>
    <lineage>
        <taxon>Archaea</taxon>
        <taxon>Methanobacteriati</taxon>
        <taxon>Methanobacteriota</taxon>
        <taxon>Stenosarchaea group</taxon>
        <taxon>Halobacteria</taxon>
        <taxon>Halobacteriales</taxon>
        <taxon>Haloferacaceae</taxon>
        <taxon>Halorubrum</taxon>
    </lineage>
</organism>
<dbReference type="Gene3D" id="3.30.450.40">
    <property type="match status" value="2"/>
</dbReference>
<feature type="domain" description="PAS" evidence="5">
    <location>
        <begin position="402"/>
        <end position="473"/>
    </location>
</feature>
<dbReference type="InterPro" id="IPR000700">
    <property type="entry name" value="PAS-assoc_C"/>
</dbReference>
<name>A0A238XFD5_HALVU</name>
<evidence type="ECO:0000259" key="6">
    <source>
        <dbReference type="PROSITE" id="PS50113"/>
    </source>
</evidence>
<feature type="domain" description="PAS" evidence="5">
    <location>
        <begin position="1"/>
        <end position="64"/>
    </location>
</feature>
<dbReference type="SUPFAM" id="SSF55785">
    <property type="entry name" value="PYP-like sensor domain (PAS domain)"/>
    <property type="match status" value="3"/>
</dbReference>
<evidence type="ECO:0000256" key="4">
    <source>
        <dbReference type="SAM" id="MobiDB-lite"/>
    </source>
</evidence>
<dbReference type="SUPFAM" id="SSF55781">
    <property type="entry name" value="GAF domain-like"/>
    <property type="match status" value="3"/>
</dbReference>
<evidence type="ECO:0000256" key="1">
    <source>
        <dbReference type="ARBA" id="ARBA00023015"/>
    </source>
</evidence>
<dbReference type="PROSITE" id="PS50113">
    <property type="entry name" value="PAC"/>
    <property type="match status" value="1"/>
</dbReference>
<dbReference type="InterPro" id="IPR007050">
    <property type="entry name" value="HTH_bacterioopsin"/>
</dbReference>
<dbReference type="InterPro" id="IPR029016">
    <property type="entry name" value="GAF-like_dom_sf"/>
</dbReference>
<dbReference type="Pfam" id="PF13426">
    <property type="entry name" value="PAS_9"/>
    <property type="match status" value="2"/>
</dbReference>